<dbReference type="GO" id="GO:0043774">
    <property type="term" value="F:coenzyme F420-2 alpha-glutamyl ligase activity"/>
    <property type="evidence" value="ECO:0007669"/>
    <property type="project" value="TreeGrafter"/>
</dbReference>
<dbReference type="GO" id="GO:0005737">
    <property type="term" value="C:cytoplasm"/>
    <property type="evidence" value="ECO:0007669"/>
    <property type="project" value="TreeGrafter"/>
</dbReference>
<dbReference type="PROSITE" id="PS50975">
    <property type="entry name" value="ATP_GRASP"/>
    <property type="match status" value="1"/>
</dbReference>
<comment type="caution">
    <text evidence="3">The sequence shown here is derived from an EMBL/GenBank/DDBJ whole genome shotgun (WGS) entry which is preliminary data.</text>
</comment>
<dbReference type="InterPro" id="IPR011761">
    <property type="entry name" value="ATP-grasp"/>
</dbReference>
<evidence type="ECO:0000259" key="2">
    <source>
        <dbReference type="PROSITE" id="PS50975"/>
    </source>
</evidence>
<dbReference type="InterPro" id="IPR013651">
    <property type="entry name" value="ATP-grasp_RimK-type"/>
</dbReference>
<dbReference type="EMBL" id="NOII01000002">
    <property type="protein sequence ID" value="OYD58077.1"/>
    <property type="molecule type" value="Genomic_DNA"/>
</dbReference>
<dbReference type="AlphaFoldDB" id="A0A235FAX0"/>
<keyword evidence="1" id="KW-0547">Nucleotide-binding</keyword>
<proteinExistence type="predicted"/>
<organism evidence="3 4">
    <name type="scientific">Fictibacillus aquaticus</name>
    <dbReference type="NCBI Taxonomy" id="2021314"/>
    <lineage>
        <taxon>Bacteria</taxon>
        <taxon>Bacillati</taxon>
        <taxon>Bacillota</taxon>
        <taxon>Bacilli</taxon>
        <taxon>Bacillales</taxon>
        <taxon>Fictibacillaceae</taxon>
        <taxon>Fictibacillus</taxon>
    </lineage>
</organism>
<dbReference type="Gene3D" id="3.40.50.20">
    <property type="match status" value="1"/>
</dbReference>
<keyword evidence="1" id="KW-0067">ATP-binding</keyword>
<dbReference type="Gene3D" id="3.30.470.20">
    <property type="entry name" value="ATP-grasp fold, B domain"/>
    <property type="match status" value="1"/>
</dbReference>
<evidence type="ECO:0000313" key="3">
    <source>
        <dbReference type="EMBL" id="OYD58077.1"/>
    </source>
</evidence>
<reference evidence="3 4" key="1">
    <citation type="submission" date="2017-07" db="EMBL/GenBank/DDBJ databases">
        <title>Fictibacillus sp. nov. GDSW-R2A3 Genome sequencing and assembly.</title>
        <authorList>
            <person name="Mayilraj S."/>
        </authorList>
    </citation>
    <scope>NUCLEOTIDE SEQUENCE [LARGE SCALE GENOMIC DNA]</scope>
    <source>
        <strain evidence="3 4">GDSW-R2A3</strain>
    </source>
</reference>
<dbReference type="Proteomes" id="UP000215059">
    <property type="component" value="Unassembled WGS sequence"/>
</dbReference>
<dbReference type="GO" id="GO:0046872">
    <property type="term" value="F:metal ion binding"/>
    <property type="evidence" value="ECO:0007669"/>
    <property type="project" value="InterPro"/>
</dbReference>
<protein>
    <recommendedName>
        <fullName evidence="2">ATP-grasp domain-containing protein</fullName>
    </recommendedName>
</protein>
<keyword evidence="4" id="KW-1185">Reference proteome</keyword>
<sequence>MAELKTNASGWIIYTKQDAQTNKEYIEWFLKEASLLKLSLRLLERERFIIGVKNGRNCLLYDGKELNLPDFAVVRCIDSLFSHHLEIMDIKVFNPSLVSEIANDKARTHQFLAQHHIPMTETYFIDKVHCKQELIPLDFPFVLKESGGRGGKNVHLVHTIEELQELVTSSESRSWVAQRLAGTPGKDVRVFIVGQKIAGAVLRSSESDFRANFSLGGTAELYYLNDEEKTLVENIASLLPVGMAGIDFLFDENGKFLFNEIEDVAGSRTLSACSDINIVRLYLEHITDTLKNPADH</sequence>
<feature type="domain" description="ATP-grasp" evidence="2">
    <location>
        <begin position="109"/>
        <end position="287"/>
    </location>
</feature>
<dbReference type="SUPFAM" id="SSF56059">
    <property type="entry name" value="Glutathione synthetase ATP-binding domain-like"/>
    <property type="match status" value="1"/>
</dbReference>
<evidence type="ECO:0000256" key="1">
    <source>
        <dbReference type="PROSITE-ProRule" id="PRU00409"/>
    </source>
</evidence>
<dbReference type="PANTHER" id="PTHR21621:SF2">
    <property type="entry name" value="COENZYME GAMMA-F420-2:ALPHA-L-GLUTAMATE LIGASE"/>
    <property type="match status" value="1"/>
</dbReference>
<dbReference type="PANTHER" id="PTHR21621">
    <property type="entry name" value="RIBOSOMAL PROTEIN S6 MODIFICATION PROTEIN"/>
    <property type="match status" value="1"/>
</dbReference>
<name>A0A235FAX0_9BACL</name>
<dbReference type="GO" id="GO:0005524">
    <property type="term" value="F:ATP binding"/>
    <property type="evidence" value="ECO:0007669"/>
    <property type="project" value="UniProtKB-UniRule"/>
</dbReference>
<dbReference type="RefSeq" id="WP_094252139.1">
    <property type="nucleotide sequence ID" value="NZ_JBHLXL010000001.1"/>
</dbReference>
<dbReference type="OrthoDB" id="4426445at2"/>
<accession>A0A235FAX0</accession>
<gene>
    <name evidence="3" type="ORF">CGZ90_09330</name>
</gene>
<dbReference type="Pfam" id="PF08443">
    <property type="entry name" value="RimK"/>
    <property type="match status" value="1"/>
</dbReference>
<evidence type="ECO:0000313" key="4">
    <source>
        <dbReference type="Proteomes" id="UP000215059"/>
    </source>
</evidence>